<comment type="similarity">
    <text evidence="1">Belongs to the phage antitermination Q type 1 family.</text>
</comment>
<reference evidence="5 6" key="1">
    <citation type="submission" date="2017-10" db="EMBL/GenBank/DDBJ databases">
        <title>Draft genome sequences of Aggregatibacter actinomycetemcomitans strains 310a and 310b.</title>
        <authorList>
            <person name="May A.C."/>
            <person name="Ohta H."/>
            <person name="Maeda H."/>
            <person name="Kokeguchi S."/>
            <person name="Cugini C."/>
        </authorList>
    </citation>
    <scope>NUCLEOTIDE SEQUENCE [LARGE SCALE GENOMIC DNA]</scope>
    <source>
        <strain evidence="5 6">310b</strain>
    </source>
</reference>
<proteinExistence type="inferred from homology"/>
<keyword evidence="6" id="KW-1185">Reference proteome</keyword>
<gene>
    <name evidence="5" type="ORF">CQR80_04830</name>
</gene>
<keyword evidence="4" id="KW-0804">Transcription</keyword>
<evidence type="ECO:0000256" key="3">
    <source>
        <dbReference type="ARBA" id="ARBA00023125"/>
    </source>
</evidence>
<dbReference type="RefSeq" id="WP_099308945.1">
    <property type="nucleotide sequence ID" value="NZ_PCGV01000007.1"/>
</dbReference>
<accession>A0A2G1DQW0</accession>
<name>A0A2G1DQW0_AGGAC</name>
<dbReference type="EMBL" id="PCGW01000007">
    <property type="protein sequence ID" value="PHO20820.1"/>
    <property type="molecule type" value="Genomic_DNA"/>
</dbReference>
<evidence type="ECO:0000256" key="2">
    <source>
        <dbReference type="ARBA" id="ARBA00023015"/>
    </source>
</evidence>
<dbReference type="InterPro" id="IPR010534">
    <property type="entry name" value="Phage_933W_GpQ"/>
</dbReference>
<evidence type="ECO:0000313" key="6">
    <source>
        <dbReference type="Proteomes" id="UP000226080"/>
    </source>
</evidence>
<organism evidence="5 6">
    <name type="scientific">Aggregatibacter actinomycetemcomitans</name>
    <name type="common">Actinobacillus actinomycetemcomitans</name>
    <name type="synonym">Haemophilus actinomycetemcomitans</name>
    <dbReference type="NCBI Taxonomy" id="714"/>
    <lineage>
        <taxon>Bacteria</taxon>
        <taxon>Pseudomonadati</taxon>
        <taxon>Pseudomonadota</taxon>
        <taxon>Gammaproteobacteria</taxon>
        <taxon>Pasteurellales</taxon>
        <taxon>Pasteurellaceae</taxon>
        <taxon>Aggregatibacter</taxon>
    </lineage>
</organism>
<dbReference type="Pfam" id="PF06530">
    <property type="entry name" value="Phage_antitermQ"/>
    <property type="match status" value="1"/>
</dbReference>
<dbReference type="Proteomes" id="UP000226080">
    <property type="component" value="Unassembled WGS sequence"/>
</dbReference>
<keyword evidence="3" id="KW-0238">DNA-binding</keyword>
<protein>
    <submittedName>
        <fullName evidence="5">Antitermination protein</fullName>
    </submittedName>
</protein>
<sequence>MQYSVEKIIVRWGNCWGRDRIGTEYPSVTPSIPVLPSAPRKAWLKHLSDDECLKIEGAIMALHRVDLAAYQVTMALYVQQLGEKDITRALAISPAKMYRLRNRGIGFLQGAFSMLKIKYHYIG</sequence>
<comment type="caution">
    <text evidence="5">The sequence shown here is derived from an EMBL/GenBank/DDBJ whole genome shotgun (WGS) entry which is preliminary data.</text>
</comment>
<keyword evidence="2" id="KW-0805">Transcription regulation</keyword>
<evidence type="ECO:0000256" key="1">
    <source>
        <dbReference type="ARBA" id="ARBA00010234"/>
    </source>
</evidence>
<evidence type="ECO:0000256" key="4">
    <source>
        <dbReference type="ARBA" id="ARBA00023163"/>
    </source>
</evidence>
<evidence type="ECO:0000313" key="5">
    <source>
        <dbReference type="EMBL" id="PHO20820.1"/>
    </source>
</evidence>